<dbReference type="InterPro" id="IPR013785">
    <property type="entry name" value="Aldolase_TIM"/>
</dbReference>
<dbReference type="PIRSF" id="PIRSF016897">
    <property type="entry name" value="GlpP"/>
    <property type="match status" value="1"/>
</dbReference>
<evidence type="ECO:0000313" key="3">
    <source>
        <dbReference type="Proteomes" id="UP000321491"/>
    </source>
</evidence>
<dbReference type="GO" id="GO:0006071">
    <property type="term" value="P:glycerol metabolic process"/>
    <property type="evidence" value="ECO:0007669"/>
    <property type="project" value="UniProtKB-UniRule"/>
</dbReference>
<sequence length="180" mass="20326">MQIPTGILPAIRRMKDFEEALQTTSKYVIFLETKLSQLTQLVRHARRCRKKVLIHFDLIQGLKADEHGMEFLIHVIKPDGVLSTRGNVIQLAKKHHLLAIQRMFLLDSLALKNNIKLVKRSQPDCIEVLPGLVPTMIQMVQKETGLPIIAGGLIRQQEDITTALKAGAIAVSTSERHLWQ</sequence>
<dbReference type="Pfam" id="PF04309">
    <property type="entry name" value="G3P_antiterm"/>
    <property type="match status" value="1"/>
</dbReference>
<evidence type="ECO:0000313" key="2">
    <source>
        <dbReference type="EMBL" id="GEN29886.1"/>
    </source>
</evidence>
<dbReference type="GO" id="GO:0045893">
    <property type="term" value="P:positive regulation of DNA-templated transcription"/>
    <property type="evidence" value="ECO:0007669"/>
    <property type="project" value="TreeGrafter"/>
</dbReference>
<keyword evidence="1" id="KW-0804">Transcription</keyword>
<dbReference type="OrthoDB" id="9799580at2"/>
<gene>
    <name evidence="2" type="primary">glpP_1</name>
    <name evidence="2" type="ORF">CQU01_01240</name>
</gene>
<dbReference type="GO" id="GO:0003723">
    <property type="term" value="F:RNA binding"/>
    <property type="evidence" value="ECO:0007669"/>
    <property type="project" value="UniProtKB-KW"/>
</dbReference>
<dbReference type="PANTHER" id="PTHR35787">
    <property type="entry name" value="GLYCEROL UPTAKE OPERON ANTITERMINATOR REGULATORY PROTEIN"/>
    <property type="match status" value="1"/>
</dbReference>
<keyword evidence="1" id="KW-0805">Transcription regulation</keyword>
<dbReference type="PANTHER" id="PTHR35787:SF1">
    <property type="entry name" value="GLYCEROL UPTAKE OPERON ANTITERMINATOR REGULATORY PROTEIN"/>
    <property type="match status" value="1"/>
</dbReference>
<comment type="caution">
    <text evidence="2">The sequence shown here is derived from an EMBL/GenBank/DDBJ whole genome shotgun (WGS) entry which is preliminary data.</text>
</comment>
<dbReference type="RefSeq" id="WP_146934378.1">
    <property type="nucleotide sequence ID" value="NZ_BJXW01000002.1"/>
</dbReference>
<dbReference type="AlphaFoldDB" id="A0A511UTH9"/>
<accession>A0A511UTH9</accession>
<organism evidence="2 3">
    <name type="scientific">Cerasibacillus quisquiliarum</name>
    <dbReference type="NCBI Taxonomy" id="227865"/>
    <lineage>
        <taxon>Bacteria</taxon>
        <taxon>Bacillati</taxon>
        <taxon>Bacillota</taxon>
        <taxon>Bacilli</taxon>
        <taxon>Bacillales</taxon>
        <taxon>Bacillaceae</taxon>
        <taxon>Cerasibacillus</taxon>
    </lineage>
</organism>
<name>A0A511UTH9_9BACI</name>
<dbReference type="Proteomes" id="UP000321491">
    <property type="component" value="Unassembled WGS sequence"/>
</dbReference>
<dbReference type="SUPFAM" id="SSF110391">
    <property type="entry name" value="GlpP-like"/>
    <property type="match status" value="1"/>
</dbReference>
<dbReference type="Gene3D" id="3.20.20.70">
    <property type="entry name" value="Aldolase class I"/>
    <property type="match status" value="1"/>
</dbReference>
<evidence type="ECO:0000256" key="1">
    <source>
        <dbReference type="PIRNR" id="PIRNR016897"/>
    </source>
</evidence>
<keyword evidence="3" id="KW-1185">Reference proteome</keyword>
<dbReference type="GO" id="GO:0001072">
    <property type="term" value="F:transcription antitermination factor activity, RNA binding"/>
    <property type="evidence" value="ECO:0007669"/>
    <property type="project" value="TreeGrafter"/>
</dbReference>
<keyword evidence="1" id="KW-0694">RNA-binding</keyword>
<reference evidence="2 3" key="1">
    <citation type="submission" date="2019-07" db="EMBL/GenBank/DDBJ databases">
        <title>Whole genome shotgun sequence of Cerasibacillus quisquiliarum NBRC 102429.</title>
        <authorList>
            <person name="Hosoyama A."/>
            <person name="Uohara A."/>
            <person name="Ohji S."/>
            <person name="Ichikawa N."/>
        </authorList>
    </citation>
    <scope>NUCLEOTIDE SEQUENCE [LARGE SCALE GENOMIC DNA]</scope>
    <source>
        <strain evidence="2 3">NBRC 102429</strain>
    </source>
</reference>
<comment type="function">
    <text evidence="1">Regulates expression of the glpD operon. In the presence of glycerol 3-phosphate (G3P) causes antitermination of transcription of glpD at the inverted repeat of the leader region to enhance its transcription. Binds and stabilizes glpD leader mRNA.</text>
</comment>
<dbReference type="EMBL" id="BJXW01000002">
    <property type="protein sequence ID" value="GEN29886.1"/>
    <property type="molecule type" value="Genomic_DNA"/>
</dbReference>
<keyword evidence="1" id="KW-0319">Glycerol metabolism</keyword>
<proteinExistence type="predicted"/>
<protein>
    <recommendedName>
        <fullName evidence="1">Glycerol uptake operon antiterminator regulatory protein</fullName>
    </recommendedName>
</protein>
<dbReference type="InterPro" id="IPR006699">
    <property type="entry name" value="GlpP"/>
</dbReference>